<name>V5YNZ0_9BURK</name>
<keyword evidence="1" id="KW-0614">Plasmid</keyword>
<geneLocation type="plasmid" evidence="1">
    <name>pM7012</name>
</geneLocation>
<reference evidence="1" key="1">
    <citation type="journal article" date="2014" name="Microbiology">
        <title>A 2,4-dichlorophenoxyacetic acid degradation plasmid pM7012 discloses distribution of an unclassified megaplasmid group across bacterial species.</title>
        <authorList>
            <person name="Sakai Y."/>
            <person name="Ogawa N."/>
            <person name="Shimomura Y."/>
            <person name="Fujii T."/>
        </authorList>
    </citation>
    <scope>NUCLEOTIDE SEQUENCE</scope>
    <source>
        <strain evidence="1">M701</strain>
    </source>
</reference>
<protein>
    <submittedName>
        <fullName evidence="1">Uncharacterized protein</fullName>
    </submittedName>
</protein>
<organism evidence="1">
    <name type="scientific">Burkholderia sp. M701</name>
    <dbReference type="NCBI Taxonomy" id="326454"/>
    <lineage>
        <taxon>Bacteria</taxon>
        <taxon>Pseudomonadati</taxon>
        <taxon>Pseudomonadota</taxon>
        <taxon>Betaproteobacteria</taxon>
        <taxon>Burkholderiales</taxon>
        <taxon>Burkholderiaceae</taxon>
        <taxon>Burkholderia</taxon>
    </lineage>
</organism>
<evidence type="ECO:0000313" key="1">
    <source>
        <dbReference type="EMBL" id="BAO19018.1"/>
    </source>
</evidence>
<dbReference type="AlphaFoldDB" id="V5YNZ0"/>
<dbReference type="RefSeq" id="WP_023842561.1">
    <property type="nucleotide sequence ID" value="NC_022995.1"/>
</dbReference>
<proteinExistence type="predicted"/>
<dbReference type="EMBL" id="AB853026">
    <property type="protein sequence ID" value="BAO19018.1"/>
    <property type="molecule type" value="Genomic_DNA"/>
</dbReference>
<reference evidence="1" key="2">
    <citation type="submission" date="2024-06" db="EMBL/GenBank/DDBJ databases">
        <authorList>
            <person name="Sakai Y."/>
            <person name="Fujii T."/>
        </authorList>
    </citation>
    <scope>NUCLEOTIDE SEQUENCE</scope>
    <source>
        <strain evidence="1">M701</strain>
        <plasmid evidence="1">pM7012</plasmid>
    </source>
</reference>
<sequence length="118" mass="13137">MNNQVAQTAESMFRLNNISAMNMGSVSTLGIGERDRGGAPAFSVEKGNAVIRHWDTGNLIPDFEGIAYDYMARMFILIGTHNGDRSFDYLFSANYRDAQNEAEIRKKKNAEAWPGLTV</sequence>
<accession>V5YNZ0</accession>